<feature type="chain" id="PRO_5012323732" evidence="1">
    <location>
        <begin position="23"/>
        <end position="217"/>
    </location>
</feature>
<organism evidence="2 3">
    <name type="scientific">Ohtaekwangia koreensis</name>
    <dbReference type="NCBI Taxonomy" id="688867"/>
    <lineage>
        <taxon>Bacteria</taxon>
        <taxon>Pseudomonadati</taxon>
        <taxon>Bacteroidota</taxon>
        <taxon>Cytophagia</taxon>
        <taxon>Cytophagales</taxon>
        <taxon>Fulvivirgaceae</taxon>
        <taxon>Ohtaekwangia</taxon>
    </lineage>
</organism>
<evidence type="ECO:0000256" key="1">
    <source>
        <dbReference type="SAM" id="SignalP"/>
    </source>
</evidence>
<name>A0A1T5MAW4_9BACT</name>
<evidence type="ECO:0000313" key="3">
    <source>
        <dbReference type="Proteomes" id="UP000190961"/>
    </source>
</evidence>
<accession>A0A1T5MAW4</accession>
<dbReference type="EMBL" id="FUZU01000004">
    <property type="protein sequence ID" value="SKC85009.1"/>
    <property type="molecule type" value="Genomic_DNA"/>
</dbReference>
<dbReference type="Proteomes" id="UP000190961">
    <property type="component" value="Unassembled WGS sequence"/>
</dbReference>
<dbReference type="STRING" id="688867.SAMN05660236_4784"/>
<sequence>MKTLLLLFALLFSQLPHGLALSVTINQTGTAANSCSRSLTALVSDGSGSYSYTWSIVTPAISWPGSNNVASVSLALDQTADVNVSVQDLNTNQITSATVTVYRIVTGSFDTFIPNLITPNGDGYNDTWIVTDSGKNYSPINAYSYTLTITNASSVQVFSASATVTANHLGILGGDINWNARVNGTGSIVPTGVYTYQLTLVNCSQSTAYSRQLNILY</sequence>
<proteinExistence type="predicted"/>
<protein>
    <submittedName>
        <fullName evidence="2">C-terminal domain of CHU protein family protein</fullName>
    </submittedName>
</protein>
<feature type="signal peptide" evidence="1">
    <location>
        <begin position="1"/>
        <end position="22"/>
    </location>
</feature>
<keyword evidence="1" id="KW-0732">Signal</keyword>
<keyword evidence="3" id="KW-1185">Reference proteome</keyword>
<dbReference type="Pfam" id="PF13585">
    <property type="entry name" value="CHU_C"/>
    <property type="match status" value="1"/>
</dbReference>
<dbReference type="RefSeq" id="WP_079689328.1">
    <property type="nucleotide sequence ID" value="NZ_FUZU01000004.1"/>
</dbReference>
<evidence type="ECO:0000313" key="2">
    <source>
        <dbReference type="EMBL" id="SKC85009.1"/>
    </source>
</evidence>
<reference evidence="2 3" key="1">
    <citation type="submission" date="2017-02" db="EMBL/GenBank/DDBJ databases">
        <authorList>
            <person name="Peterson S.W."/>
        </authorList>
    </citation>
    <scope>NUCLEOTIDE SEQUENCE [LARGE SCALE GENOMIC DNA]</scope>
    <source>
        <strain evidence="2 3">DSM 25262</strain>
    </source>
</reference>
<dbReference type="AlphaFoldDB" id="A0A1T5MAW4"/>
<dbReference type="OrthoDB" id="1490335at2"/>
<gene>
    <name evidence="2" type="ORF">SAMN05660236_4784</name>
</gene>